<name>A0ABV0EDX1_9BURK</name>
<keyword evidence="2" id="KW-1185">Reference proteome</keyword>
<dbReference type="RefSeq" id="WP_347307891.1">
    <property type="nucleotide sequence ID" value="NZ_JBAJEX010000003.1"/>
</dbReference>
<comment type="caution">
    <text evidence="1">The sequence shown here is derived from an EMBL/GenBank/DDBJ whole genome shotgun (WGS) entry which is preliminary data.</text>
</comment>
<protein>
    <submittedName>
        <fullName evidence="1">Phage virion morphogenesis protein</fullName>
    </submittedName>
</protein>
<gene>
    <name evidence="1" type="ORF">V6E02_06110</name>
</gene>
<accession>A0ABV0EDX1</accession>
<organism evidence="1 2">
    <name type="scientific">Thiobacter aerophilum</name>
    <dbReference type="NCBI Taxonomy" id="3121275"/>
    <lineage>
        <taxon>Bacteria</taxon>
        <taxon>Pseudomonadati</taxon>
        <taxon>Pseudomonadota</taxon>
        <taxon>Betaproteobacteria</taxon>
        <taxon>Burkholderiales</taxon>
        <taxon>Thiobacteraceae</taxon>
        <taxon>Thiobacter</taxon>
    </lineage>
</organism>
<reference evidence="1 2" key="1">
    <citation type="submission" date="2024-02" db="EMBL/GenBank/DDBJ databases">
        <title>New thermophilic sulfur-oxidizing bacteria from a hot springs of the Uzon caldera (Kamchatka, Russia).</title>
        <authorList>
            <person name="Dukat A.M."/>
            <person name="Elcheninov A.G."/>
            <person name="Frolov E.N."/>
        </authorList>
    </citation>
    <scope>NUCLEOTIDE SEQUENCE [LARGE SCALE GENOMIC DNA]</scope>
    <source>
        <strain evidence="1 2">AK1</strain>
    </source>
</reference>
<dbReference type="InterPro" id="IPR006522">
    <property type="entry name" value="Phage_virion_morphogenesis"/>
</dbReference>
<evidence type="ECO:0000313" key="1">
    <source>
        <dbReference type="EMBL" id="MEO1766784.1"/>
    </source>
</evidence>
<proteinExistence type="predicted"/>
<dbReference type="Proteomes" id="UP001482231">
    <property type="component" value="Unassembled WGS sequence"/>
</dbReference>
<dbReference type="Pfam" id="PF05069">
    <property type="entry name" value="Phage_tail_S"/>
    <property type="match status" value="1"/>
</dbReference>
<sequence>MLIITIDDREVTEALARLSSRVSDMLPAMHQIGQALMEGSRERIAQGRDWTGATFAPNSPVTLSRKKGSRPLIDRGNLMSSRLHYQASRDAVVVGSSAIQAAVLQFGAKKGQFGQTRRGGKIPWSDIPARRFLPVTESGQLDPAAKSLILDTITRYLSDLDGR</sequence>
<evidence type="ECO:0000313" key="2">
    <source>
        <dbReference type="Proteomes" id="UP001482231"/>
    </source>
</evidence>
<dbReference type="EMBL" id="JBAJEX010000003">
    <property type="protein sequence ID" value="MEO1766784.1"/>
    <property type="molecule type" value="Genomic_DNA"/>
</dbReference>